<feature type="compositionally biased region" description="Polar residues" evidence="1">
    <location>
        <begin position="33"/>
        <end position="42"/>
    </location>
</feature>
<dbReference type="AlphaFoldDB" id="A0AAE1J8V7"/>
<feature type="region of interest" description="Disordered" evidence="1">
    <location>
        <begin position="17"/>
        <end position="65"/>
    </location>
</feature>
<keyword evidence="3" id="KW-1185">Reference proteome</keyword>
<feature type="region of interest" description="Disordered" evidence="1">
    <location>
        <begin position="80"/>
        <end position="106"/>
    </location>
</feature>
<gene>
    <name evidence="2" type="ORF">QN277_026873</name>
</gene>
<name>A0AAE1J8V7_9FABA</name>
<proteinExistence type="predicted"/>
<dbReference type="Proteomes" id="UP001293593">
    <property type="component" value="Unassembled WGS sequence"/>
</dbReference>
<evidence type="ECO:0000313" key="2">
    <source>
        <dbReference type="EMBL" id="KAK4265881.1"/>
    </source>
</evidence>
<evidence type="ECO:0000256" key="1">
    <source>
        <dbReference type="SAM" id="MobiDB-lite"/>
    </source>
</evidence>
<dbReference type="EMBL" id="JAWXYG010000008">
    <property type="protein sequence ID" value="KAK4265881.1"/>
    <property type="molecule type" value="Genomic_DNA"/>
</dbReference>
<feature type="compositionally biased region" description="Low complexity" evidence="1">
    <location>
        <begin position="89"/>
        <end position="106"/>
    </location>
</feature>
<reference evidence="2" key="1">
    <citation type="submission" date="2023-10" db="EMBL/GenBank/DDBJ databases">
        <title>Chromosome-level genome of the transformable northern wattle, Acacia crassicarpa.</title>
        <authorList>
            <person name="Massaro I."/>
            <person name="Sinha N.R."/>
            <person name="Poethig S."/>
            <person name="Leichty A.R."/>
        </authorList>
    </citation>
    <scope>NUCLEOTIDE SEQUENCE</scope>
    <source>
        <strain evidence="2">Acra3RX</strain>
        <tissue evidence="2">Leaf</tissue>
    </source>
</reference>
<protein>
    <submittedName>
        <fullName evidence="2">Uncharacterized protein</fullName>
    </submittedName>
</protein>
<evidence type="ECO:0000313" key="3">
    <source>
        <dbReference type="Proteomes" id="UP001293593"/>
    </source>
</evidence>
<organism evidence="2 3">
    <name type="scientific">Acacia crassicarpa</name>
    <name type="common">northern wattle</name>
    <dbReference type="NCBI Taxonomy" id="499986"/>
    <lineage>
        <taxon>Eukaryota</taxon>
        <taxon>Viridiplantae</taxon>
        <taxon>Streptophyta</taxon>
        <taxon>Embryophyta</taxon>
        <taxon>Tracheophyta</taxon>
        <taxon>Spermatophyta</taxon>
        <taxon>Magnoliopsida</taxon>
        <taxon>eudicotyledons</taxon>
        <taxon>Gunneridae</taxon>
        <taxon>Pentapetalae</taxon>
        <taxon>rosids</taxon>
        <taxon>fabids</taxon>
        <taxon>Fabales</taxon>
        <taxon>Fabaceae</taxon>
        <taxon>Caesalpinioideae</taxon>
        <taxon>mimosoid clade</taxon>
        <taxon>Acacieae</taxon>
        <taxon>Acacia</taxon>
    </lineage>
</organism>
<accession>A0AAE1J8V7</accession>
<sequence length="106" mass="11577">MESELMMMRRLMAMLQEKESQAQASRTAGGYNSGTQGSFTNNGPGGQNFRDVNYNSGAYSGNRNSYPYYHNNGGNFVHNSGTTYGDGNGSIVNNNNNNVPSNRNSY</sequence>
<comment type="caution">
    <text evidence="2">The sequence shown here is derived from an EMBL/GenBank/DDBJ whole genome shotgun (WGS) entry which is preliminary data.</text>
</comment>
<feature type="compositionally biased region" description="Polar residues" evidence="1">
    <location>
        <begin position="53"/>
        <end position="65"/>
    </location>
</feature>